<feature type="region of interest" description="Disordered" evidence="1">
    <location>
        <begin position="35"/>
        <end position="62"/>
    </location>
</feature>
<evidence type="ECO:0000313" key="3">
    <source>
        <dbReference type="EMBL" id="GAA5506824.1"/>
    </source>
</evidence>
<sequence>MKPRCSGAFFALVLFALALPCGTFFVPVSLLATASDSQAPAEEHEERVPISENTRERKSQVLNRREQAYPSAFDLLRSDACLSVSERNTRRSLVGHRINEAVLAPIRC</sequence>
<reference evidence="3 4" key="1">
    <citation type="submission" date="2024-02" db="EMBL/GenBank/DDBJ databases">
        <title>Rhodopirellula caenicola NBRC 110016.</title>
        <authorList>
            <person name="Ichikawa N."/>
            <person name="Katano-Makiyama Y."/>
            <person name="Hidaka K."/>
        </authorList>
    </citation>
    <scope>NUCLEOTIDE SEQUENCE [LARGE SCALE GENOMIC DNA]</scope>
    <source>
        <strain evidence="3 4">NBRC 110016</strain>
    </source>
</reference>
<feature type="compositionally biased region" description="Basic and acidic residues" evidence="1">
    <location>
        <begin position="41"/>
        <end position="62"/>
    </location>
</feature>
<keyword evidence="4" id="KW-1185">Reference proteome</keyword>
<protein>
    <recommendedName>
        <fullName evidence="5">Secreted protein</fullName>
    </recommendedName>
</protein>
<name>A0ABP9VNQ6_9BACT</name>
<feature type="chain" id="PRO_5046376246" description="Secreted protein" evidence="2">
    <location>
        <begin position="35"/>
        <end position="108"/>
    </location>
</feature>
<feature type="signal peptide" evidence="2">
    <location>
        <begin position="1"/>
        <end position="34"/>
    </location>
</feature>
<dbReference type="EMBL" id="BAABRO010000004">
    <property type="protein sequence ID" value="GAA5506824.1"/>
    <property type="molecule type" value="Genomic_DNA"/>
</dbReference>
<evidence type="ECO:0000313" key="4">
    <source>
        <dbReference type="Proteomes" id="UP001416858"/>
    </source>
</evidence>
<organism evidence="3 4">
    <name type="scientific">Novipirellula caenicola</name>
    <dbReference type="NCBI Taxonomy" id="1536901"/>
    <lineage>
        <taxon>Bacteria</taxon>
        <taxon>Pseudomonadati</taxon>
        <taxon>Planctomycetota</taxon>
        <taxon>Planctomycetia</taxon>
        <taxon>Pirellulales</taxon>
        <taxon>Pirellulaceae</taxon>
        <taxon>Novipirellula</taxon>
    </lineage>
</organism>
<comment type="caution">
    <text evidence="3">The sequence shown here is derived from an EMBL/GenBank/DDBJ whole genome shotgun (WGS) entry which is preliminary data.</text>
</comment>
<evidence type="ECO:0000256" key="1">
    <source>
        <dbReference type="SAM" id="MobiDB-lite"/>
    </source>
</evidence>
<evidence type="ECO:0008006" key="5">
    <source>
        <dbReference type="Google" id="ProtNLM"/>
    </source>
</evidence>
<dbReference type="Proteomes" id="UP001416858">
    <property type="component" value="Unassembled WGS sequence"/>
</dbReference>
<gene>
    <name evidence="3" type="ORF">Rcae01_02277</name>
</gene>
<evidence type="ECO:0000256" key="2">
    <source>
        <dbReference type="SAM" id="SignalP"/>
    </source>
</evidence>
<keyword evidence="2" id="KW-0732">Signal</keyword>
<accession>A0ABP9VNQ6</accession>
<proteinExistence type="predicted"/>